<evidence type="ECO:0000259" key="2">
    <source>
        <dbReference type="SMART" id="SM00507"/>
    </source>
</evidence>
<keyword evidence="4" id="KW-1185">Reference proteome</keyword>
<reference evidence="3 4" key="1">
    <citation type="submission" date="2024-06" db="EMBL/GenBank/DDBJ databases">
        <title>The Natural Products Discovery Center: Release of the First 8490 Sequenced Strains for Exploring Actinobacteria Biosynthetic Diversity.</title>
        <authorList>
            <person name="Kalkreuter E."/>
            <person name="Kautsar S.A."/>
            <person name="Yang D."/>
            <person name="Bader C.D."/>
            <person name="Teijaro C.N."/>
            <person name="Fluegel L."/>
            <person name="Davis C.M."/>
            <person name="Simpson J.R."/>
            <person name="Lauterbach L."/>
            <person name="Steele A.D."/>
            <person name="Gui C."/>
            <person name="Meng S."/>
            <person name="Li G."/>
            <person name="Viehrig K."/>
            <person name="Ye F."/>
            <person name="Su P."/>
            <person name="Kiefer A.F."/>
            <person name="Nichols A."/>
            <person name="Cepeda A.J."/>
            <person name="Yan W."/>
            <person name="Fan B."/>
            <person name="Jiang Y."/>
            <person name="Adhikari A."/>
            <person name="Zheng C.-J."/>
            <person name="Schuster L."/>
            <person name="Cowan T.M."/>
            <person name="Smanski M.J."/>
            <person name="Chevrette M.G."/>
            <person name="De Carvalho L.P.S."/>
            <person name="Shen B."/>
        </authorList>
    </citation>
    <scope>NUCLEOTIDE SEQUENCE [LARGE SCALE GENOMIC DNA]</scope>
    <source>
        <strain evidence="3 4">NPDC050100</strain>
    </source>
</reference>
<evidence type="ECO:0000313" key="3">
    <source>
        <dbReference type="EMBL" id="MEV0974185.1"/>
    </source>
</evidence>
<dbReference type="EMBL" id="JBFALK010000028">
    <property type="protein sequence ID" value="MEV0974185.1"/>
    <property type="molecule type" value="Genomic_DNA"/>
</dbReference>
<dbReference type="RefSeq" id="WP_358140716.1">
    <property type="nucleotide sequence ID" value="NZ_JBFALK010000028.1"/>
</dbReference>
<feature type="region of interest" description="Disordered" evidence="1">
    <location>
        <begin position="1"/>
        <end position="59"/>
    </location>
</feature>
<dbReference type="InterPro" id="IPR002711">
    <property type="entry name" value="HNH"/>
</dbReference>
<feature type="compositionally biased region" description="Basic and acidic residues" evidence="1">
    <location>
        <begin position="234"/>
        <end position="249"/>
    </location>
</feature>
<organism evidence="3 4">
    <name type="scientific">Microtetraspora glauca</name>
    <dbReference type="NCBI Taxonomy" id="1996"/>
    <lineage>
        <taxon>Bacteria</taxon>
        <taxon>Bacillati</taxon>
        <taxon>Actinomycetota</taxon>
        <taxon>Actinomycetes</taxon>
        <taxon>Streptosporangiales</taxon>
        <taxon>Streptosporangiaceae</taxon>
        <taxon>Microtetraspora</taxon>
    </lineage>
</organism>
<feature type="compositionally biased region" description="Gly residues" evidence="1">
    <location>
        <begin position="19"/>
        <end position="38"/>
    </location>
</feature>
<gene>
    <name evidence="3" type="ORF">AB0I59_36795</name>
</gene>
<keyword evidence="3" id="KW-0255">Endonuclease</keyword>
<dbReference type="InterPro" id="IPR003615">
    <property type="entry name" value="HNH_nuc"/>
</dbReference>
<comment type="caution">
    <text evidence="3">The sequence shown here is derived from an EMBL/GenBank/DDBJ whole genome shotgun (WGS) entry which is preliminary data.</text>
</comment>
<keyword evidence="3" id="KW-0540">Nuclease</keyword>
<dbReference type="Pfam" id="PF01844">
    <property type="entry name" value="HNH"/>
    <property type="match status" value="1"/>
</dbReference>
<dbReference type="CDD" id="cd00085">
    <property type="entry name" value="HNHc"/>
    <property type="match status" value="1"/>
</dbReference>
<proteinExistence type="predicted"/>
<feature type="region of interest" description="Disordered" evidence="1">
    <location>
        <begin position="205"/>
        <end position="255"/>
    </location>
</feature>
<accession>A0ABV3GRC1</accession>
<evidence type="ECO:0000256" key="1">
    <source>
        <dbReference type="SAM" id="MobiDB-lite"/>
    </source>
</evidence>
<feature type="domain" description="HNH nuclease" evidence="2">
    <location>
        <begin position="100"/>
        <end position="152"/>
    </location>
</feature>
<feature type="region of interest" description="Disordered" evidence="1">
    <location>
        <begin position="77"/>
        <end position="97"/>
    </location>
</feature>
<dbReference type="GO" id="GO:0004519">
    <property type="term" value="F:endonuclease activity"/>
    <property type="evidence" value="ECO:0007669"/>
    <property type="project" value="UniProtKB-KW"/>
</dbReference>
<feature type="region of interest" description="Disordered" evidence="1">
    <location>
        <begin position="294"/>
        <end position="326"/>
    </location>
</feature>
<sequence length="326" mass="33160">MHSTAPDSAASGGKAWGRAGNGSAGNGSAGNGSAGNGSAGSDRVGSDGFGSDGVAAEGAGAENFGANGTVVADAGKGAGGSAVGGRTASGDERRRFPTAGLRRRIEIRDRVCSHPGCRAPAARSEMDHTRQYAHGGPTTEHNLAAACAHDHDLRDNGWQVIQTSPGHVTWISRTGHRYPAEPPPIIEPMPEPFAPNGWTFGTFPRSGMRPMDASGISKRGTADDAEADGNSRVARTDDTDRGAKPRGADGHVGGNGGGLAAHGYGADSITDSGDDALPFLPTWTYEPAWWEEHVASPNVSTGEGDDSLHGGLSGASPHPADDVPPF</sequence>
<evidence type="ECO:0000313" key="4">
    <source>
        <dbReference type="Proteomes" id="UP001551675"/>
    </source>
</evidence>
<protein>
    <submittedName>
        <fullName evidence="3">HNH endonuclease</fullName>
    </submittedName>
</protein>
<dbReference type="SMART" id="SM00507">
    <property type="entry name" value="HNHc"/>
    <property type="match status" value="1"/>
</dbReference>
<name>A0ABV3GRC1_MICGL</name>
<dbReference type="Proteomes" id="UP001551675">
    <property type="component" value="Unassembled WGS sequence"/>
</dbReference>
<dbReference type="Gene3D" id="1.10.30.50">
    <property type="match status" value="1"/>
</dbReference>
<keyword evidence="3" id="KW-0378">Hydrolase</keyword>